<dbReference type="EC" id="1.1.1.169" evidence="4"/>
<evidence type="ECO:0000256" key="2">
    <source>
        <dbReference type="ARBA" id="ARBA00022857"/>
    </source>
</evidence>
<dbReference type="InterPro" id="IPR008927">
    <property type="entry name" value="6-PGluconate_DH-like_C_sf"/>
</dbReference>
<evidence type="ECO:0000256" key="4">
    <source>
        <dbReference type="RuleBase" id="RU362068"/>
    </source>
</evidence>
<dbReference type="SUPFAM" id="SSF51735">
    <property type="entry name" value="NAD(P)-binding Rossmann-fold domains"/>
    <property type="match status" value="1"/>
</dbReference>
<dbReference type="Gene3D" id="1.10.1040.10">
    <property type="entry name" value="N-(1-d-carboxylethyl)-l-norvaline Dehydrogenase, domain 2"/>
    <property type="match status" value="1"/>
</dbReference>
<sequence>MRILVVGAGATGGAFGTLLQEAGRDVTYLVRPRKQEVLSRDGLRFISPTADRTNRVKTITAPDASGAFDLILVTVKATAFEGVLSEIGAFVGPGTSIVPILNGMAHVDRLEQQYPGQVLGGLARIVATLDGDVVRQQVPLTSLMVGGLNGTPVPAEVSEALDVPGVDFSVVDDVAGALWDKWAFIAAAGIVNCLFRAPVGRILEAGGQSRILEAISETEAVAAAAGHPVSDAAHAQAVGILKEPGSAFTSSLYRDLTAGLPSEAEHILGDLARRARDLTVPTPLLDLTLIQIRAGLPR</sequence>
<comment type="function">
    <text evidence="4">Catalyzes the NADPH-dependent reduction of ketopantoate into pantoic acid.</text>
</comment>
<evidence type="ECO:0000256" key="3">
    <source>
        <dbReference type="ARBA" id="ARBA00023002"/>
    </source>
</evidence>
<dbReference type="Pfam" id="PF02558">
    <property type="entry name" value="ApbA"/>
    <property type="match status" value="1"/>
</dbReference>
<organism evidence="7 8">
    <name type="scientific">Pseudarthrobacter siccitolerans</name>
    <dbReference type="NCBI Taxonomy" id="861266"/>
    <lineage>
        <taxon>Bacteria</taxon>
        <taxon>Bacillati</taxon>
        <taxon>Actinomycetota</taxon>
        <taxon>Actinomycetes</taxon>
        <taxon>Micrococcales</taxon>
        <taxon>Micrococcaceae</taxon>
        <taxon>Pseudarthrobacter</taxon>
    </lineage>
</organism>
<dbReference type="InterPro" id="IPR013332">
    <property type="entry name" value="KPR_N"/>
</dbReference>
<comment type="pathway">
    <text evidence="4">Cofactor biosynthesis; (R)-pantothenate biosynthesis; (R)-pantoate from 3-methyl-2-oxobutanoate: step 2/2.</text>
</comment>
<dbReference type="SUPFAM" id="SSF48179">
    <property type="entry name" value="6-phosphogluconate dehydrogenase C-terminal domain-like"/>
    <property type="match status" value="1"/>
</dbReference>
<comment type="caution">
    <text evidence="7">The sequence shown here is derived from an EMBL/GenBank/DDBJ whole genome shotgun (WGS) entry which is preliminary data.</text>
</comment>
<keyword evidence="2 4" id="KW-0521">NADP</keyword>
<dbReference type="InterPro" id="IPR013328">
    <property type="entry name" value="6PGD_dom2"/>
</dbReference>
<accession>A0A024H646</accession>
<dbReference type="Proteomes" id="UP000035722">
    <property type="component" value="Unassembled WGS sequence"/>
</dbReference>
<dbReference type="GO" id="GO:0008677">
    <property type="term" value="F:2-dehydropantoate 2-reductase activity"/>
    <property type="evidence" value="ECO:0007669"/>
    <property type="project" value="UniProtKB-EC"/>
</dbReference>
<dbReference type="InterPro" id="IPR051402">
    <property type="entry name" value="KPR-Related"/>
</dbReference>
<proteinExistence type="inferred from homology"/>
<dbReference type="PANTHER" id="PTHR21708:SF26">
    <property type="entry name" value="2-DEHYDROPANTOATE 2-REDUCTASE"/>
    <property type="match status" value="1"/>
</dbReference>
<reference evidence="8" key="1">
    <citation type="journal article" date="2014" name="Genome Announc.">
        <title>Genome Sequence of Arthrobacter siccitolerans 4J27, a Xeroprotectant-Producing Desiccation-Tolerant Microorganism.</title>
        <authorList>
            <person name="Manzanera M."/>
            <person name="Santa-Cruz-Calvo L."/>
            <person name="Vilchez J.I."/>
            <person name="Garcia-Fontana C."/>
            <person name="Silva-Castro G.A."/>
            <person name="Calvo C."/>
            <person name="Gonzalez-Lopez J."/>
        </authorList>
    </citation>
    <scope>NUCLEOTIDE SEQUENCE [LARGE SCALE GENOMIC DNA]</scope>
    <source>
        <strain evidence="8">4J27</strain>
    </source>
</reference>
<comment type="similarity">
    <text evidence="1 4">Belongs to the ketopantoate reductase family.</text>
</comment>
<dbReference type="RefSeq" id="WP_050056082.1">
    <property type="nucleotide sequence ID" value="NZ_CAQI01000048.1"/>
</dbReference>
<name>A0A024H646_9MICC</name>
<dbReference type="GO" id="GO:0015940">
    <property type="term" value="P:pantothenate biosynthetic process"/>
    <property type="evidence" value="ECO:0007669"/>
    <property type="project" value="UniProtKB-UniPathway"/>
</dbReference>
<dbReference type="InterPro" id="IPR003710">
    <property type="entry name" value="ApbA"/>
</dbReference>
<dbReference type="AlphaFoldDB" id="A0A024H646"/>
<feature type="domain" description="Ketopantoate reductase N-terminal" evidence="5">
    <location>
        <begin position="3"/>
        <end position="134"/>
    </location>
</feature>
<keyword evidence="3 4" id="KW-0560">Oxidoreductase</keyword>
<protein>
    <recommendedName>
        <fullName evidence="4">2-dehydropantoate 2-reductase</fullName>
        <ecNumber evidence="4">1.1.1.169</ecNumber>
    </recommendedName>
    <alternativeName>
        <fullName evidence="4">Ketopantoate reductase</fullName>
    </alternativeName>
</protein>
<dbReference type="STRING" id="861266.ARTSIC4J27_3191"/>
<keyword evidence="4" id="KW-0566">Pantothenate biosynthesis</keyword>
<evidence type="ECO:0000259" key="6">
    <source>
        <dbReference type="Pfam" id="PF08546"/>
    </source>
</evidence>
<keyword evidence="8" id="KW-1185">Reference proteome</keyword>
<dbReference type="InterPro" id="IPR036291">
    <property type="entry name" value="NAD(P)-bd_dom_sf"/>
</dbReference>
<dbReference type="Pfam" id="PF08546">
    <property type="entry name" value="ApbA_C"/>
    <property type="match status" value="1"/>
</dbReference>
<dbReference type="GO" id="GO:0005737">
    <property type="term" value="C:cytoplasm"/>
    <property type="evidence" value="ECO:0007669"/>
    <property type="project" value="TreeGrafter"/>
</dbReference>
<dbReference type="OrthoDB" id="9793586at2"/>
<gene>
    <name evidence="7" type="primary">panE</name>
    <name evidence="7" type="ORF">ARTSIC4J27_3191</name>
</gene>
<evidence type="ECO:0000259" key="5">
    <source>
        <dbReference type="Pfam" id="PF02558"/>
    </source>
</evidence>
<dbReference type="PANTHER" id="PTHR21708">
    <property type="entry name" value="PROBABLE 2-DEHYDROPANTOATE 2-REDUCTASE"/>
    <property type="match status" value="1"/>
</dbReference>
<dbReference type="InterPro" id="IPR013752">
    <property type="entry name" value="KPA_reductase"/>
</dbReference>
<evidence type="ECO:0000256" key="1">
    <source>
        <dbReference type="ARBA" id="ARBA00007870"/>
    </source>
</evidence>
<dbReference type="UniPathway" id="UPA00028">
    <property type="reaction ID" value="UER00004"/>
</dbReference>
<comment type="catalytic activity">
    <reaction evidence="4">
        <text>(R)-pantoate + NADP(+) = 2-dehydropantoate + NADPH + H(+)</text>
        <dbReference type="Rhea" id="RHEA:16233"/>
        <dbReference type="ChEBI" id="CHEBI:11561"/>
        <dbReference type="ChEBI" id="CHEBI:15378"/>
        <dbReference type="ChEBI" id="CHEBI:15980"/>
        <dbReference type="ChEBI" id="CHEBI:57783"/>
        <dbReference type="ChEBI" id="CHEBI:58349"/>
        <dbReference type="EC" id="1.1.1.169"/>
    </reaction>
</comment>
<dbReference type="NCBIfam" id="TIGR00745">
    <property type="entry name" value="apbA_panE"/>
    <property type="match status" value="1"/>
</dbReference>
<dbReference type="EMBL" id="CAQI01000048">
    <property type="protein sequence ID" value="CCQ47211.1"/>
    <property type="molecule type" value="Genomic_DNA"/>
</dbReference>
<feature type="domain" description="Ketopantoate reductase C-terminal" evidence="6">
    <location>
        <begin position="174"/>
        <end position="289"/>
    </location>
</feature>
<evidence type="ECO:0000313" key="7">
    <source>
        <dbReference type="EMBL" id="CCQ47211.1"/>
    </source>
</evidence>
<evidence type="ECO:0000313" key="8">
    <source>
        <dbReference type="Proteomes" id="UP000035722"/>
    </source>
</evidence>
<dbReference type="Gene3D" id="3.40.50.720">
    <property type="entry name" value="NAD(P)-binding Rossmann-like Domain"/>
    <property type="match status" value="1"/>
</dbReference>